<dbReference type="PROSITE" id="PS51194">
    <property type="entry name" value="HELICASE_CTER"/>
    <property type="match status" value="1"/>
</dbReference>
<keyword evidence="7 15" id="KW-0067">ATP-binding</keyword>
<evidence type="ECO:0000259" key="20">
    <source>
        <dbReference type="PROSITE" id="PS51413"/>
    </source>
</evidence>
<evidence type="ECO:0000256" key="4">
    <source>
        <dbReference type="ARBA" id="ARBA00022741"/>
    </source>
</evidence>
<comment type="catalytic activity">
    <reaction evidence="14 15">
        <text>ATP + H2O = ADP + phosphate + H(+)</text>
        <dbReference type="Rhea" id="RHEA:13065"/>
        <dbReference type="ChEBI" id="CHEBI:15377"/>
        <dbReference type="ChEBI" id="CHEBI:15378"/>
        <dbReference type="ChEBI" id="CHEBI:30616"/>
        <dbReference type="ChEBI" id="CHEBI:43474"/>
        <dbReference type="ChEBI" id="CHEBI:456216"/>
    </reaction>
</comment>
<keyword evidence="5 15" id="KW-0227">DNA damage</keyword>
<dbReference type="PROSITE" id="PS51192">
    <property type="entry name" value="HELICASE_ATP_BIND_1"/>
    <property type="match status" value="1"/>
</dbReference>
<dbReference type="Pfam" id="PF00176">
    <property type="entry name" value="SNF2-rel_dom"/>
    <property type="match status" value="1"/>
</dbReference>
<keyword evidence="4" id="KW-0547">Nucleotide-binding</keyword>
<dbReference type="OrthoDB" id="372624at2759"/>
<dbReference type="GO" id="GO:0042393">
    <property type="term" value="F:histone binding"/>
    <property type="evidence" value="ECO:0007669"/>
    <property type="project" value="TreeGrafter"/>
</dbReference>
<feature type="coiled-coil region" evidence="16">
    <location>
        <begin position="522"/>
        <end position="551"/>
    </location>
</feature>
<dbReference type="Pfam" id="PF13892">
    <property type="entry name" value="DBINO"/>
    <property type="match status" value="1"/>
</dbReference>
<evidence type="ECO:0000313" key="21">
    <source>
        <dbReference type="EMBL" id="KAE9410970.1"/>
    </source>
</evidence>
<keyword evidence="8" id="KW-0805">Transcription regulation</keyword>
<dbReference type="SMART" id="SM00487">
    <property type="entry name" value="DEXDc"/>
    <property type="match status" value="1"/>
</dbReference>
<evidence type="ECO:0000256" key="8">
    <source>
        <dbReference type="ARBA" id="ARBA00023015"/>
    </source>
</evidence>
<evidence type="ECO:0000256" key="17">
    <source>
        <dbReference type="SAM" id="MobiDB-lite"/>
    </source>
</evidence>
<dbReference type="GO" id="GO:0005524">
    <property type="term" value="F:ATP binding"/>
    <property type="evidence" value="ECO:0007669"/>
    <property type="project" value="UniProtKB-UniRule"/>
</dbReference>
<proteinExistence type="inferred from homology"/>
<gene>
    <name evidence="21" type="ORF">BT96DRAFT_1053785</name>
</gene>
<dbReference type="InterPro" id="IPR020838">
    <property type="entry name" value="DBINO"/>
</dbReference>
<evidence type="ECO:0000313" key="22">
    <source>
        <dbReference type="Proteomes" id="UP000799118"/>
    </source>
</evidence>
<dbReference type="InterPro" id="IPR038718">
    <property type="entry name" value="SNF2-like_sf"/>
</dbReference>
<feature type="compositionally biased region" description="Low complexity" evidence="17">
    <location>
        <begin position="1485"/>
        <end position="1494"/>
    </location>
</feature>
<dbReference type="Proteomes" id="UP000799118">
    <property type="component" value="Unassembled WGS sequence"/>
</dbReference>
<evidence type="ECO:0000256" key="13">
    <source>
        <dbReference type="ARBA" id="ARBA00023242"/>
    </source>
</evidence>
<dbReference type="InterPro" id="IPR027417">
    <property type="entry name" value="P-loop_NTPase"/>
</dbReference>
<feature type="region of interest" description="Disordered" evidence="17">
    <location>
        <begin position="344"/>
        <end position="377"/>
    </location>
</feature>
<feature type="compositionally biased region" description="Low complexity" evidence="17">
    <location>
        <begin position="38"/>
        <end position="52"/>
    </location>
</feature>
<dbReference type="EMBL" id="ML769384">
    <property type="protein sequence ID" value="KAE9410970.1"/>
    <property type="molecule type" value="Genomic_DNA"/>
</dbReference>
<evidence type="ECO:0000256" key="2">
    <source>
        <dbReference type="ARBA" id="ARBA00007025"/>
    </source>
</evidence>
<evidence type="ECO:0000256" key="5">
    <source>
        <dbReference type="ARBA" id="ARBA00022763"/>
    </source>
</evidence>
<dbReference type="SUPFAM" id="SSF52540">
    <property type="entry name" value="P-loop containing nucleoside triphosphate hydrolases"/>
    <property type="match status" value="2"/>
</dbReference>
<dbReference type="InterPro" id="IPR000330">
    <property type="entry name" value="SNF2_N"/>
</dbReference>
<keyword evidence="9 15" id="KW-0238">DNA-binding</keyword>
<evidence type="ECO:0000256" key="9">
    <source>
        <dbReference type="ARBA" id="ARBA00023125"/>
    </source>
</evidence>
<feature type="compositionally biased region" description="Basic residues" evidence="17">
    <location>
        <begin position="1507"/>
        <end position="1529"/>
    </location>
</feature>
<protein>
    <recommendedName>
        <fullName evidence="3 15">Chromatin-remodeling ATPase INO80</fullName>
        <ecNumber evidence="15">3.6.4.-</ecNumber>
    </recommendedName>
</protein>
<evidence type="ECO:0000256" key="16">
    <source>
        <dbReference type="SAM" id="Coils"/>
    </source>
</evidence>
<keyword evidence="10" id="KW-0010">Activator</keyword>
<keyword evidence="13" id="KW-0539">Nucleus</keyword>
<feature type="compositionally biased region" description="Basic and acidic residues" evidence="17">
    <location>
        <begin position="86"/>
        <end position="102"/>
    </location>
</feature>
<dbReference type="InterPro" id="IPR014001">
    <property type="entry name" value="Helicase_ATP-bd"/>
</dbReference>
<dbReference type="GO" id="GO:0003677">
    <property type="term" value="F:DNA binding"/>
    <property type="evidence" value="ECO:0007669"/>
    <property type="project" value="UniProtKB-UniRule"/>
</dbReference>
<evidence type="ECO:0000259" key="18">
    <source>
        <dbReference type="PROSITE" id="PS51192"/>
    </source>
</evidence>
<feature type="compositionally biased region" description="Basic residues" evidence="17">
    <location>
        <begin position="362"/>
        <end position="373"/>
    </location>
</feature>
<feature type="region of interest" description="Disordered" evidence="17">
    <location>
        <begin position="1"/>
        <end position="164"/>
    </location>
</feature>
<evidence type="ECO:0000256" key="12">
    <source>
        <dbReference type="ARBA" id="ARBA00023204"/>
    </source>
</evidence>
<evidence type="ECO:0000256" key="7">
    <source>
        <dbReference type="ARBA" id="ARBA00022840"/>
    </source>
</evidence>
<keyword evidence="6 15" id="KW-0378">Hydrolase</keyword>
<dbReference type="Gene3D" id="3.40.50.300">
    <property type="entry name" value="P-loop containing nucleotide triphosphate hydrolases"/>
    <property type="match status" value="1"/>
</dbReference>
<comment type="similarity">
    <text evidence="2 15">Belongs to the SNF2/RAD54 helicase family.</text>
</comment>
<dbReference type="GO" id="GO:0006338">
    <property type="term" value="P:chromatin remodeling"/>
    <property type="evidence" value="ECO:0007669"/>
    <property type="project" value="UniProtKB-UniRule"/>
</dbReference>
<comment type="domain">
    <text evidence="15">The DBINO region is involved in binding to DNA.</text>
</comment>
<evidence type="ECO:0000259" key="19">
    <source>
        <dbReference type="PROSITE" id="PS51194"/>
    </source>
</evidence>
<dbReference type="InterPro" id="IPR001650">
    <property type="entry name" value="Helicase_C-like"/>
</dbReference>
<sequence length="1542" mass="173288">MSLSRILNDEPSPAMSARSPFGPSLRTMPATAGHTDVSSSSSAAMPTPAPRSLQHRSQSDAFGPPPSAHGHSENEKWPHSGTWTSVHEDIPFDSPRNGRDQSSHQPISPVEQEPQNGKPEGSAPKKRRKSAKNDTDNSTANSGQRRVRFAKTLPTDEHPSVSSDLEDCKDVWMDELDHYVLDSRKRYQRVENWFHSGLKERSSITAQRMSHYYSGKISRLPQHLPPSPPMPPQHFEEYSYPSEANEYPPHGYDTPYMDESIQDYDIDTSASARTKSKGKGKGEKRPAAHMVSDGVDEFNIPLPPTKHVTKKRKLDSGAMDILTEDGLPMEPLPPVLKIVKGKVVPNPPREGSQDTVSASVKPTRKRPGPKKKVPLPPELVQGVPSILRPQCLVLPQPAPVNAGVIFELDEVIPPLKRAKKMDDTTMLKRVKALEDAQRKVWTNIARRDVVKVYKYHALGYQARVAQAERIAKLATLQARRPFTKTAKSAKDVQTKAKRLMREMQVFWKKNEREERDVRKREQKEANDRLKIEEERREAARQARKLEFLISQTELYSHFVGNKLKTAEVQGDEELASAAQAPAGADVVDLGPDALKDINFDDEDKSNLYRHARHNAQEAIALARSRAEQFDAQAALERKTNEAMKLAKEQGRAGPDMSNDAGPSTEESSAEPQSNGDVALDLDSDELNFQNPTSLSGQLTISQPKMLMAQLKEYQLKGLNWLGTLYEQGINGILADEMGLGKTVQSISLLAYLAEAHDIWGPFLVVAPASTLHNWQQEITRFVPGLKALPYWGNVKDRATLRKFWSKKEISYNQDAPFHVLITSYQLVTQDQQYFQRVKWQYMILDEAQNIKNSSSVRWKTLLGFHCRNRLLLTGTPIQNSMQELWALLHFIMPSLFDSHDEFNEWFSKDIENAAENKGSKLNEHQLRRLHMILKPFMLRRVKRHVQNELSEKIEIDIYVDLSARQRKLYRALLSNVSVADLLEKAANIGDADSARSLMNLVMQSATIPNFSSVPMSLLRFSFAHFGQSGALNREGDFLISPYSTRNPIQFTIPELLYKDGGIIDIPREDSTSPSRSGCLTKLMNIWSTDYIQRSLSEEQSSTFSFLRLIDTTPQEAHELHMAPLIRRKLLATQTERQLMDKGPYLDPDFAAYSASSPLDLPILSKLLKLKVAEDMPDLRYVSLSWWQESCLSRPSLRWFVPPAVAPPITIHCKDRTFIESQARMLEAPIESLALYGLPPSLKDSPEAYATFQQQIPGVPPLGLFAASPSNQIPLSKMQVPEAKHALLQELKAGDHRVLVYFQMTRMMDLMEEYLVYRQYKYLRLDGSSKIEDRRDMVIDWQTRPDIFVFLLSTRAGGLGINLTAADTVVFYDHDWNPSNDAQAMDRAHRLGQTRQVTVYRLITRGTIDERIVQLARVKKDVQDIVVGSKNFTDVAKPSEIVQLLLNDEQLAGLDTSGSQGGTNAKGKGVADTRDLWLEEGDEFFAGPQPAAAGGSNDGAEDENGAPVKKRKKPGPKPGTRRKAPAKKRSGATTEVPTPIEEV</sequence>
<organism evidence="21 22">
    <name type="scientific">Gymnopus androsaceus JB14</name>
    <dbReference type="NCBI Taxonomy" id="1447944"/>
    <lineage>
        <taxon>Eukaryota</taxon>
        <taxon>Fungi</taxon>
        <taxon>Dikarya</taxon>
        <taxon>Basidiomycota</taxon>
        <taxon>Agaricomycotina</taxon>
        <taxon>Agaricomycetes</taxon>
        <taxon>Agaricomycetidae</taxon>
        <taxon>Agaricales</taxon>
        <taxon>Marasmiineae</taxon>
        <taxon>Omphalotaceae</taxon>
        <taxon>Gymnopus</taxon>
    </lineage>
</organism>
<comment type="function">
    <text evidence="15">ATPase component of the INO80 complex which remodels chromatin by shifting nucleosomes and is involved in DNA repair.</text>
</comment>
<dbReference type="PROSITE" id="PS51413">
    <property type="entry name" value="DBINO"/>
    <property type="match status" value="1"/>
</dbReference>
<dbReference type="PANTHER" id="PTHR45685:SF2">
    <property type="entry name" value="CHROMATIN-REMODELING ATPASE INO80"/>
    <property type="match status" value="1"/>
</dbReference>
<comment type="subunit">
    <text evidence="15">Component of the INO80 chromatin-remodeling complex.</text>
</comment>
<feature type="domain" description="Helicase C-terminal" evidence="19">
    <location>
        <begin position="1278"/>
        <end position="1432"/>
    </location>
</feature>
<evidence type="ECO:0000256" key="11">
    <source>
        <dbReference type="ARBA" id="ARBA00023163"/>
    </source>
</evidence>
<keyword evidence="12 15" id="KW-0234">DNA repair</keyword>
<dbReference type="Gene3D" id="3.40.50.10810">
    <property type="entry name" value="Tandem AAA-ATPase domain"/>
    <property type="match status" value="1"/>
</dbReference>
<name>A0A6A4IM90_9AGAR</name>
<keyword evidence="11" id="KW-0804">Transcription</keyword>
<dbReference type="Pfam" id="PF00271">
    <property type="entry name" value="Helicase_C"/>
    <property type="match status" value="1"/>
</dbReference>
<evidence type="ECO:0000256" key="15">
    <source>
        <dbReference type="RuleBase" id="RU368001"/>
    </source>
</evidence>
<reference evidence="21" key="1">
    <citation type="journal article" date="2019" name="Environ. Microbiol.">
        <title>Fungal ecological strategies reflected in gene transcription - a case study of two litter decomposers.</title>
        <authorList>
            <person name="Barbi F."/>
            <person name="Kohler A."/>
            <person name="Barry K."/>
            <person name="Baskaran P."/>
            <person name="Daum C."/>
            <person name="Fauchery L."/>
            <person name="Ihrmark K."/>
            <person name="Kuo A."/>
            <person name="LaButti K."/>
            <person name="Lipzen A."/>
            <person name="Morin E."/>
            <person name="Grigoriev I.V."/>
            <person name="Henrissat B."/>
            <person name="Lindahl B."/>
            <person name="Martin F."/>
        </authorList>
    </citation>
    <scope>NUCLEOTIDE SEQUENCE</scope>
    <source>
        <strain evidence="21">JB14</strain>
    </source>
</reference>
<dbReference type="InterPro" id="IPR050520">
    <property type="entry name" value="INO80/SWR1_helicase"/>
</dbReference>
<feature type="domain" description="Helicase ATP-binding" evidence="18">
    <location>
        <begin position="722"/>
        <end position="894"/>
    </location>
</feature>
<dbReference type="InterPro" id="IPR049730">
    <property type="entry name" value="SNF2/RAD54-like_C"/>
</dbReference>
<dbReference type="FunFam" id="3.40.50.10810:FF:000022">
    <property type="entry name" value="Blast:Putative DNA helicase Ino80"/>
    <property type="match status" value="1"/>
</dbReference>
<evidence type="ECO:0000256" key="6">
    <source>
        <dbReference type="ARBA" id="ARBA00022801"/>
    </source>
</evidence>
<dbReference type="GO" id="GO:0016887">
    <property type="term" value="F:ATP hydrolysis activity"/>
    <property type="evidence" value="ECO:0007669"/>
    <property type="project" value="TreeGrafter"/>
</dbReference>
<keyword evidence="16" id="KW-0175">Coiled coil</keyword>
<evidence type="ECO:0000256" key="1">
    <source>
        <dbReference type="ARBA" id="ARBA00004123"/>
    </source>
</evidence>
<keyword evidence="22" id="KW-1185">Reference proteome</keyword>
<evidence type="ECO:0000256" key="10">
    <source>
        <dbReference type="ARBA" id="ARBA00023159"/>
    </source>
</evidence>
<dbReference type="GO" id="GO:0006281">
    <property type="term" value="P:DNA repair"/>
    <property type="evidence" value="ECO:0007669"/>
    <property type="project" value="UniProtKB-UniRule"/>
</dbReference>
<accession>A0A6A4IM90</accession>
<feature type="domain" description="DBINO" evidence="20">
    <location>
        <begin position="440"/>
        <end position="565"/>
    </location>
</feature>
<comment type="subcellular location">
    <subcellularLocation>
        <location evidence="1 15">Nucleus</location>
    </subcellularLocation>
</comment>
<evidence type="ECO:0000256" key="3">
    <source>
        <dbReference type="ARBA" id="ARBA00019805"/>
    </source>
</evidence>
<feature type="region of interest" description="Disordered" evidence="17">
    <location>
        <begin position="270"/>
        <end position="289"/>
    </location>
</feature>
<dbReference type="CDD" id="cd18793">
    <property type="entry name" value="SF2_C_SNF"/>
    <property type="match status" value="1"/>
</dbReference>
<feature type="region of interest" description="Disordered" evidence="17">
    <location>
        <begin position="1483"/>
        <end position="1542"/>
    </location>
</feature>
<dbReference type="EC" id="3.6.4.-" evidence="15"/>
<dbReference type="GO" id="GO:0031011">
    <property type="term" value="C:Ino80 complex"/>
    <property type="evidence" value="ECO:0007669"/>
    <property type="project" value="UniProtKB-UniRule"/>
</dbReference>
<evidence type="ECO:0000256" key="14">
    <source>
        <dbReference type="ARBA" id="ARBA00049360"/>
    </source>
</evidence>
<feature type="region of interest" description="Disordered" evidence="17">
    <location>
        <begin position="644"/>
        <end position="678"/>
    </location>
</feature>
<feature type="compositionally biased region" description="Polar residues" evidence="17">
    <location>
        <begin position="660"/>
        <end position="675"/>
    </location>
</feature>
<dbReference type="PANTHER" id="PTHR45685">
    <property type="entry name" value="HELICASE SRCAP-RELATED"/>
    <property type="match status" value="1"/>
</dbReference>
<dbReference type="SMART" id="SM00490">
    <property type="entry name" value="HELICc"/>
    <property type="match status" value="1"/>
</dbReference>